<feature type="domain" description="Reverse transcriptase" evidence="8">
    <location>
        <begin position="1392"/>
        <end position="1627"/>
    </location>
</feature>
<feature type="compositionally biased region" description="Basic and acidic residues" evidence="6">
    <location>
        <begin position="732"/>
        <end position="747"/>
    </location>
</feature>
<proteinExistence type="predicted"/>
<keyword evidence="3 5" id="KW-0863">Zinc-finger</keyword>
<dbReference type="GO" id="GO:0008270">
    <property type="term" value="F:zinc ion binding"/>
    <property type="evidence" value="ECO:0007669"/>
    <property type="project" value="UniProtKB-KW"/>
</dbReference>
<feature type="domain" description="C2H2-type" evidence="7">
    <location>
        <begin position="126"/>
        <end position="153"/>
    </location>
</feature>
<evidence type="ECO:0000259" key="7">
    <source>
        <dbReference type="PROSITE" id="PS50157"/>
    </source>
</evidence>
<feature type="domain" description="C2H2-type" evidence="7">
    <location>
        <begin position="154"/>
        <end position="181"/>
    </location>
</feature>
<keyword evidence="1" id="KW-0479">Metal-binding</keyword>
<dbReference type="Gene3D" id="3.60.10.10">
    <property type="entry name" value="Endonuclease/exonuclease/phosphatase"/>
    <property type="match status" value="1"/>
</dbReference>
<evidence type="ECO:0000313" key="10">
    <source>
        <dbReference type="Proteomes" id="UP000770661"/>
    </source>
</evidence>
<dbReference type="GO" id="GO:0043565">
    <property type="term" value="F:sequence-specific DNA binding"/>
    <property type="evidence" value="ECO:0007669"/>
    <property type="project" value="TreeGrafter"/>
</dbReference>
<evidence type="ECO:0000256" key="5">
    <source>
        <dbReference type="PROSITE-ProRule" id="PRU00042"/>
    </source>
</evidence>
<evidence type="ECO:0000256" key="3">
    <source>
        <dbReference type="ARBA" id="ARBA00022771"/>
    </source>
</evidence>
<dbReference type="FunFam" id="3.30.160.60:FF:000100">
    <property type="entry name" value="Zinc finger 45-like"/>
    <property type="match status" value="2"/>
</dbReference>
<dbReference type="InterPro" id="IPR043128">
    <property type="entry name" value="Rev_trsase/Diguanyl_cyclase"/>
</dbReference>
<feature type="region of interest" description="Disordered" evidence="6">
    <location>
        <begin position="677"/>
        <end position="868"/>
    </location>
</feature>
<feature type="domain" description="C2H2-type" evidence="7">
    <location>
        <begin position="266"/>
        <end position="293"/>
    </location>
</feature>
<dbReference type="CDD" id="cd01650">
    <property type="entry name" value="RT_nLTR_like"/>
    <property type="match status" value="1"/>
</dbReference>
<feature type="region of interest" description="Disordered" evidence="6">
    <location>
        <begin position="379"/>
        <end position="465"/>
    </location>
</feature>
<gene>
    <name evidence="9" type="primary">ZG57_0</name>
    <name evidence="9" type="ORF">GWK47_024613</name>
</gene>
<evidence type="ECO:0000313" key="9">
    <source>
        <dbReference type="EMBL" id="KAG0704881.1"/>
    </source>
</evidence>
<feature type="compositionally biased region" description="Acidic residues" evidence="6">
    <location>
        <begin position="1"/>
        <end position="28"/>
    </location>
</feature>
<keyword evidence="10" id="KW-1185">Reference proteome</keyword>
<organism evidence="9 10">
    <name type="scientific">Chionoecetes opilio</name>
    <name type="common">Atlantic snow crab</name>
    <name type="synonym">Cancer opilio</name>
    <dbReference type="NCBI Taxonomy" id="41210"/>
    <lineage>
        <taxon>Eukaryota</taxon>
        <taxon>Metazoa</taxon>
        <taxon>Ecdysozoa</taxon>
        <taxon>Arthropoda</taxon>
        <taxon>Crustacea</taxon>
        <taxon>Multicrustacea</taxon>
        <taxon>Malacostraca</taxon>
        <taxon>Eumalacostraca</taxon>
        <taxon>Eucarida</taxon>
        <taxon>Decapoda</taxon>
        <taxon>Pleocyemata</taxon>
        <taxon>Brachyura</taxon>
        <taxon>Eubrachyura</taxon>
        <taxon>Majoidea</taxon>
        <taxon>Majidae</taxon>
        <taxon>Chionoecetes</taxon>
    </lineage>
</organism>
<feature type="region of interest" description="Disordered" evidence="6">
    <location>
        <begin position="1"/>
        <end position="42"/>
    </location>
</feature>
<dbReference type="InterPro" id="IPR000477">
    <property type="entry name" value="RT_dom"/>
</dbReference>
<feature type="compositionally biased region" description="Low complexity" evidence="6">
    <location>
        <begin position="431"/>
        <end position="442"/>
    </location>
</feature>
<feature type="compositionally biased region" description="Basic residues" evidence="6">
    <location>
        <begin position="748"/>
        <end position="762"/>
    </location>
</feature>
<evidence type="ECO:0000256" key="2">
    <source>
        <dbReference type="ARBA" id="ARBA00022737"/>
    </source>
</evidence>
<dbReference type="InterPro" id="IPR013087">
    <property type="entry name" value="Znf_C2H2_type"/>
</dbReference>
<feature type="compositionally biased region" description="Gly residues" evidence="6">
    <location>
        <begin position="679"/>
        <end position="691"/>
    </location>
</feature>
<dbReference type="SUPFAM" id="SSF56219">
    <property type="entry name" value="DNase I-like"/>
    <property type="match status" value="1"/>
</dbReference>
<accession>A0A8J4XPQ6</accession>
<dbReference type="FunFam" id="3.30.160.60:FF:000630">
    <property type="entry name" value="Zinc finger protein 180"/>
    <property type="match status" value="1"/>
</dbReference>
<dbReference type="InterPro" id="IPR036236">
    <property type="entry name" value="Znf_C2H2_sf"/>
</dbReference>
<comment type="caution">
    <text evidence="9">The sequence shown here is derived from an EMBL/GenBank/DDBJ whole genome shotgun (WGS) entry which is preliminary data.</text>
</comment>
<dbReference type="InterPro" id="IPR005135">
    <property type="entry name" value="Endo/exonuclease/phosphatase"/>
</dbReference>
<dbReference type="Proteomes" id="UP000770661">
    <property type="component" value="Unassembled WGS sequence"/>
</dbReference>
<dbReference type="Gene3D" id="3.30.70.270">
    <property type="match status" value="1"/>
</dbReference>
<dbReference type="PANTHER" id="PTHR24408:SF34">
    <property type="entry name" value="ZINC FINGER PROTEIN 672-RELATED"/>
    <property type="match status" value="1"/>
</dbReference>
<dbReference type="GO" id="GO:0071897">
    <property type="term" value="P:DNA biosynthetic process"/>
    <property type="evidence" value="ECO:0007669"/>
    <property type="project" value="UniProtKB-ARBA"/>
</dbReference>
<feature type="domain" description="C2H2-type" evidence="7">
    <location>
        <begin position="322"/>
        <end position="349"/>
    </location>
</feature>
<evidence type="ECO:0000259" key="8">
    <source>
        <dbReference type="PROSITE" id="PS50878"/>
    </source>
</evidence>
<evidence type="ECO:0000256" key="6">
    <source>
        <dbReference type="SAM" id="MobiDB-lite"/>
    </source>
</evidence>
<dbReference type="Gene3D" id="3.30.160.60">
    <property type="entry name" value="Classic Zinc Finger"/>
    <property type="match status" value="8"/>
</dbReference>
<feature type="compositionally biased region" description="Low complexity" evidence="6">
    <location>
        <begin position="787"/>
        <end position="803"/>
    </location>
</feature>
<feature type="domain" description="C2H2-type" evidence="7">
    <location>
        <begin position="238"/>
        <end position="265"/>
    </location>
</feature>
<dbReference type="SMART" id="SM00355">
    <property type="entry name" value="ZnF_C2H2"/>
    <property type="match status" value="9"/>
</dbReference>
<feature type="compositionally biased region" description="Pro residues" evidence="6">
    <location>
        <begin position="772"/>
        <end position="786"/>
    </location>
</feature>
<dbReference type="PROSITE" id="PS00028">
    <property type="entry name" value="ZINC_FINGER_C2H2_1"/>
    <property type="match status" value="8"/>
</dbReference>
<dbReference type="FunFam" id="3.30.160.60:FF:002343">
    <property type="entry name" value="Zinc finger protein 33A"/>
    <property type="match status" value="2"/>
</dbReference>
<dbReference type="InterPro" id="IPR036691">
    <property type="entry name" value="Endo/exonu/phosph_ase_sf"/>
</dbReference>
<dbReference type="Pfam" id="PF00096">
    <property type="entry name" value="zf-C2H2"/>
    <property type="match status" value="6"/>
</dbReference>
<protein>
    <submittedName>
        <fullName evidence="9">Gastrula zinc finger protein XlCGF57.1</fullName>
    </submittedName>
</protein>
<sequence>MVTEEISTEEISTEEISTEEISTEEISTEEISTKEQQSSSGAVTSTSYAVSVQSSVVTCIFVHTKERKSKCEECEKKINEIISIHTQDKDFPIDTEDNDFPINPKVEISMDTEDEDFPIDTQDKDYSCGECVKSFTTKKGLVRHYDVHLGLKNFECLLCHRHFARKGHLQVHSLTHSGEKTIECGECGKMFARKQDLVKHYQTHDPLRSYECELCLKAFVRKSHLDAHYLCHTQLKEYECPVCQKMFARKHDVTKHALIHTGEKNFACQECGKCFARKGHLDVHLLTHTGVKNFLCLECARPFARNSDLKKHMLIHSGIKRFACSHCDKRFSRKAHLDMHSATHTSLKEYQCVDCEVRFGRKSDLIKHACSQTVQAAVDAPQEQGGGGGNGDELRQGEGHADSDSAVDAPQEQGGGGGNGDELRQGEGDADSAVDAAQDQGGNWSTVDRQGARRQPAPVTGSKRPRFKLGCTTGYANHYLAVLALQQDLQGLQMDVRPNLKGEYILTPKDLASTDRMCGLAQERDAPARLVLLDPAERHIKAVLQRYPLDMPLEAVRDHPSVISAGRLRAVRDRAPTRQVLVELIGAAPDRLDLGPWGKYSLRHYDREPLRCYRCQRYNHLQGRCQHPVRCGVCSQAHPSEQCIRRHKARQLTTARCPNCFGGHHAWNPRCPERLRRLPGGGRRLQGGGDRPGPQGSFVPAPPPARPAWGGAGALDTDAEGSRGLASLFHISDTRSSRGTVDHDRPTQRQRRRWKVQARAHHSLGQEAAGPHPSPTPATLSPPMPMPVTVTVSPVPTPTAALPPHSPTLAPVSPTPSRPIASTPPEVMPTPDQASPVHSTATPTATPTLSRPGVTPASSPDPRPSTPALLSGLYSGGLLGMLRRVVGVISHLLARPDDVPRDEGELVAFLWAEIERDLRLSLKVLQWNIQGLRGKRPEVLQAIVEEDLDLVLLQETLTPEHFEWRIAGYTVHSLSCGEDGRRGCVVVVHSALPHRRIEDPVDCGEGVEVMAVQLELPGLPLTVYNIYSSWRRQLEADELLSLATHSSVLVGGDFNAHHPMLQSVSPTNRAGRHLAAVLEEVPEIVLLNTGVPTHVRGGRLDLTLISSDLAPDASWQVHPTLTSDHYAVSTTLQVTRPLPQLPPPRWNIQRADWALFQATLAQWWATYEPPEDLDQCESELTLAIERAAEAAIPRKVPVPGRRYNQNWWFYNQEVREQNHMVNIHRKLYSRRPTPNNLELLREVVRHARQVTGRVREAKWLEWCAGFNQHTKLAELWGKVRTASGKRPPRPPAHPQPLQEAERLVEMFVSRGSSDQLPARVQRLQVQLQPVREAVIGAARARPDATDQPFTSRELVRARKGRDTAPGADGITYSMLAHAGAAGEAALLALINSSWLAGRLPSAWKEADIQPIPKPREPTKPRPISLMSCTAKTAERMGWAPPTASWPSWPKSNNRPAVAVFLDLEKAFELANAHAILAALVRRGVRGRLLAWIEDYLWHRRARVRFQGRKSSYRELENGTPQGGVLSPTLFNLLMEQLVGLPFREGTALLSYADDLVLVVTGRGDRVALTQQALDLVSCKCRELGLKISAEKSKAMVFKAAAPPVCPLQIQGIRLAWTHAFQYLGMWLDRGLHFTTQVKYLRERAETRLNVMRAMTRTHAGATSSVLRLFYVHTVRALVDYSAPVLVSLSLTQQRKLEVLQNRALRTLLGAPRWANTRVMQAEARLVPLATRVRQIVACRVAKILCQARESVARDRLCRVLPQEQRDLSPGNTWLQRVADAAIHLLPGHTHLLLDGPGGRC</sequence>
<dbReference type="SUPFAM" id="SSF56672">
    <property type="entry name" value="DNA/RNA polymerases"/>
    <property type="match status" value="1"/>
</dbReference>
<dbReference type="Pfam" id="PF03372">
    <property type="entry name" value="Exo_endo_phos"/>
    <property type="match status" value="1"/>
</dbReference>
<dbReference type="EMBL" id="JACEEZ010025084">
    <property type="protein sequence ID" value="KAG0704881.1"/>
    <property type="molecule type" value="Genomic_DNA"/>
</dbReference>
<dbReference type="SUPFAM" id="SSF57667">
    <property type="entry name" value="beta-beta-alpha zinc fingers"/>
    <property type="match status" value="5"/>
</dbReference>
<keyword evidence="2" id="KW-0677">Repeat</keyword>
<name>A0A8J4XPQ6_CHIOP</name>
<evidence type="ECO:0000256" key="1">
    <source>
        <dbReference type="ARBA" id="ARBA00022723"/>
    </source>
</evidence>
<feature type="domain" description="C2H2-type" evidence="7">
    <location>
        <begin position="294"/>
        <end position="321"/>
    </location>
</feature>
<feature type="compositionally biased region" description="Basic and acidic residues" evidence="6">
    <location>
        <begin position="392"/>
        <end position="403"/>
    </location>
</feature>
<dbReference type="PROSITE" id="PS50878">
    <property type="entry name" value="RT_POL"/>
    <property type="match status" value="1"/>
</dbReference>
<reference evidence="9" key="1">
    <citation type="submission" date="2020-07" db="EMBL/GenBank/DDBJ databases">
        <title>The High-quality genome of the commercially important snow crab, Chionoecetes opilio.</title>
        <authorList>
            <person name="Jeong J.-H."/>
            <person name="Ryu S."/>
        </authorList>
    </citation>
    <scope>NUCLEOTIDE SEQUENCE</scope>
    <source>
        <strain evidence="9">MADBK_172401_WGS</strain>
        <tissue evidence="9">Digestive gland</tissue>
    </source>
</reference>
<dbReference type="PROSITE" id="PS50157">
    <property type="entry name" value="ZINC_FINGER_C2H2_2"/>
    <property type="match status" value="9"/>
</dbReference>
<keyword evidence="4" id="KW-0862">Zinc</keyword>
<feature type="domain" description="C2H2-type" evidence="7">
    <location>
        <begin position="182"/>
        <end position="209"/>
    </location>
</feature>
<evidence type="ECO:0000256" key="4">
    <source>
        <dbReference type="ARBA" id="ARBA00022833"/>
    </source>
</evidence>
<dbReference type="Pfam" id="PF00078">
    <property type="entry name" value="RVT_1"/>
    <property type="match status" value="1"/>
</dbReference>
<feature type="domain" description="C2H2-type" evidence="7">
    <location>
        <begin position="210"/>
        <end position="237"/>
    </location>
</feature>
<dbReference type="PANTHER" id="PTHR24408">
    <property type="entry name" value="ZINC FINGER PROTEIN"/>
    <property type="match status" value="1"/>
</dbReference>
<dbReference type="OrthoDB" id="6381015at2759"/>
<feature type="domain" description="C2H2-type" evidence="7">
    <location>
        <begin position="350"/>
        <end position="377"/>
    </location>
</feature>
<dbReference type="GO" id="GO:0003824">
    <property type="term" value="F:catalytic activity"/>
    <property type="evidence" value="ECO:0007669"/>
    <property type="project" value="InterPro"/>
</dbReference>
<dbReference type="GO" id="GO:0005634">
    <property type="term" value="C:nucleus"/>
    <property type="evidence" value="ECO:0007669"/>
    <property type="project" value="TreeGrafter"/>
</dbReference>
<dbReference type="GO" id="GO:0000981">
    <property type="term" value="F:DNA-binding transcription factor activity, RNA polymerase II-specific"/>
    <property type="evidence" value="ECO:0007669"/>
    <property type="project" value="TreeGrafter"/>
</dbReference>
<dbReference type="InterPro" id="IPR043502">
    <property type="entry name" value="DNA/RNA_pol_sf"/>
</dbReference>